<dbReference type="EMBL" id="LO018304">
    <property type="protein sequence ID" value="CUM60876.1"/>
    <property type="molecule type" value="Genomic_DNA"/>
</dbReference>
<dbReference type="Pfam" id="PF26355">
    <property type="entry name" value="HTH_VMAP-M9"/>
    <property type="match status" value="1"/>
</dbReference>
<dbReference type="AlphaFoldDB" id="A0A1J1JKT9"/>
<dbReference type="Pfam" id="PF05729">
    <property type="entry name" value="NACHT"/>
    <property type="match status" value="1"/>
</dbReference>
<feature type="domain" description="NACHT" evidence="1">
    <location>
        <begin position="162"/>
        <end position="292"/>
    </location>
</feature>
<organism evidence="3">
    <name type="scientific">Planktothrix agardhii</name>
    <name type="common">Oscillatoria agardhii</name>
    <dbReference type="NCBI Taxonomy" id="1160"/>
    <lineage>
        <taxon>Bacteria</taxon>
        <taxon>Bacillati</taxon>
        <taxon>Cyanobacteriota</taxon>
        <taxon>Cyanophyceae</taxon>
        <taxon>Oscillatoriophycideae</taxon>
        <taxon>Oscillatoriales</taxon>
        <taxon>Microcoleaceae</taxon>
        <taxon>Planktothrix</taxon>
    </lineage>
</organism>
<dbReference type="InterPro" id="IPR058651">
    <property type="entry name" value="HTH_VMAP-M9"/>
</dbReference>
<protein>
    <submittedName>
        <fullName evidence="3">WD-repeat protein</fullName>
    </submittedName>
</protein>
<evidence type="ECO:0000259" key="2">
    <source>
        <dbReference type="Pfam" id="PF26355"/>
    </source>
</evidence>
<evidence type="ECO:0000259" key="1">
    <source>
        <dbReference type="Pfam" id="PF05729"/>
    </source>
</evidence>
<accession>A0A1J1JKT9</accession>
<evidence type="ECO:0000313" key="3">
    <source>
        <dbReference type="EMBL" id="CUM60876.1"/>
    </source>
</evidence>
<dbReference type="InterPro" id="IPR007111">
    <property type="entry name" value="NACHT_NTPase"/>
</dbReference>
<feature type="domain" description="vWA-MoxR associated protein N-terminal HTH" evidence="2">
    <location>
        <begin position="20"/>
        <end position="82"/>
    </location>
</feature>
<name>A0A1J1JKT9_PLAAG</name>
<reference evidence="3" key="1">
    <citation type="submission" date="2015-09" db="EMBL/GenBank/DDBJ databases">
        <authorList>
            <person name="Jackson K.R."/>
            <person name="Lunt B.L."/>
            <person name="Fisher J.N.B."/>
            <person name="Gardner A.V."/>
            <person name="Bailey M.E."/>
            <person name="Deus L.M."/>
            <person name="Earl A.S."/>
            <person name="Gibby P.D."/>
            <person name="Hartmann K.A."/>
            <person name="Liu J.E."/>
            <person name="Manci A.M."/>
            <person name="Nielsen D.A."/>
            <person name="Solomon M.B."/>
            <person name="Breakwell D.P."/>
            <person name="Burnett S.H."/>
            <person name="Grose J.H."/>
        </authorList>
    </citation>
    <scope>NUCLEOTIDE SEQUENCE</scope>
    <source>
        <strain evidence="3">7805</strain>
    </source>
</reference>
<proteinExistence type="predicted"/>
<dbReference type="InterPro" id="IPR027417">
    <property type="entry name" value="P-loop_NTPase"/>
</dbReference>
<gene>
    <name evidence="3" type="ORF">PLAM_2910</name>
</gene>
<dbReference type="Gene3D" id="3.40.50.300">
    <property type="entry name" value="P-loop containing nucleotide triphosphate hydrolases"/>
    <property type="match status" value="1"/>
</dbReference>
<sequence length="317" mass="36218">MPEITPDEVLALLTPLFRSNRLNDTQELVLRESWQGKSYRQIATAFDYDTDYIKGVGSQLWRSLSQILGTPVSKSTFHAVIHSYSHQSKQISSQSEIGSKPLTTHDCSFCLKIIIAKKLAAEKIRNHPKYYGLNTAIDVSFFSGRITELSTLKHWILEENCRLIAILGMVGIGKTALSVKLTQEIKQQFEFVFYYNLNTGLSLSELLTKICDYCLISPPPPRIYQRIEVEILRFIEYLQYHRCLIIFDGFDAIFQDRMLTGNYRNGYEEYGQLLQQLGEINHQSCILITSREIPQEIAVLAGNLLPVRVLNLEGLDS</sequence>
<dbReference type="SUPFAM" id="SSF52540">
    <property type="entry name" value="P-loop containing nucleoside triphosphate hydrolases"/>
    <property type="match status" value="1"/>
</dbReference>